<reference evidence="1 2" key="1">
    <citation type="journal article" date="2019" name="Sci. Rep.">
        <title>Orb-weaving spider Araneus ventricosus genome elucidates the spidroin gene catalogue.</title>
        <authorList>
            <person name="Kono N."/>
            <person name="Nakamura H."/>
            <person name="Ohtoshi R."/>
            <person name="Moran D.A.P."/>
            <person name="Shinohara A."/>
            <person name="Yoshida Y."/>
            <person name="Fujiwara M."/>
            <person name="Mori M."/>
            <person name="Tomita M."/>
            <person name="Arakawa K."/>
        </authorList>
    </citation>
    <scope>NUCLEOTIDE SEQUENCE [LARGE SCALE GENOMIC DNA]</scope>
</reference>
<feature type="non-terminal residue" evidence="1">
    <location>
        <position position="29"/>
    </location>
</feature>
<keyword evidence="2" id="KW-1185">Reference proteome</keyword>
<gene>
    <name evidence="1" type="ORF">AVEN_3415_1</name>
</gene>
<accession>A0A4Y2I5A4</accession>
<sequence>MFASYDQLSPLLVDLKIGTSYTCPTLVGE</sequence>
<dbReference type="EMBL" id="BGPR01002398">
    <property type="protein sequence ID" value="GBM72765.1"/>
    <property type="molecule type" value="Genomic_DNA"/>
</dbReference>
<comment type="caution">
    <text evidence="1">The sequence shown here is derived from an EMBL/GenBank/DDBJ whole genome shotgun (WGS) entry which is preliminary data.</text>
</comment>
<dbReference type="Proteomes" id="UP000499080">
    <property type="component" value="Unassembled WGS sequence"/>
</dbReference>
<name>A0A4Y2I5A4_ARAVE</name>
<evidence type="ECO:0000313" key="1">
    <source>
        <dbReference type="EMBL" id="GBM72765.1"/>
    </source>
</evidence>
<evidence type="ECO:0000313" key="2">
    <source>
        <dbReference type="Proteomes" id="UP000499080"/>
    </source>
</evidence>
<proteinExistence type="predicted"/>
<protein>
    <submittedName>
        <fullName evidence="1">Uncharacterized protein</fullName>
    </submittedName>
</protein>
<dbReference type="AlphaFoldDB" id="A0A4Y2I5A4"/>
<organism evidence="1 2">
    <name type="scientific">Araneus ventricosus</name>
    <name type="common">Orbweaver spider</name>
    <name type="synonym">Epeira ventricosa</name>
    <dbReference type="NCBI Taxonomy" id="182803"/>
    <lineage>
        <taxon>Eukaryota</taxon>
        <taxon>Metazoa</taxon>
        <taxon>Ecdysozoa</taxon>
        <taxon>Arthropoda</taxon>
        <taxon>Chelicerata</taxon>
        <taxon>Arachnida</taxon>
        <taxon>Araneae</taxon>
        <taxon>Araneomorphae</taxon>
        <taxon>Entelegynae</taxon>
        <taxon>Araneoidea</taxon>
        <taxon>Araneidae</taxon>
        <taxon>Araneus</taxon>
    </lineage>
</organism>